<sequence>MWRLPLERGRSQSVLFLFSPEKEGSTQDGRIYVYGTNCAGRCMHPRVASCLEEWLSLVHSAEVGDNGLRNERYPELRLGNASSRDISKTYFLSRTDHSNISHVPPPGVLPNQLPRSSSTPEWPLKHTSQRRGCYISRTAPHYPQRILLAQNRPSLTSKAQLARSERKSSSQPTDTRYFKILGYSSRDPQVRADGLSFVGGVMVYPSYTALFTGHLVIGIGEPGNVSSTEDRPWIHEEPEIYETSGTLGKGYAEQTRGATAYSVAPTGDLTIAGSTGALRRPNLPTMKRGDEGTGGMDQGLRRDLGVSRRWARPVLHRGPLRRCEVPGVAKERMDGERGRMLGATRSDLAWNATSLPCGVESRGSLAAYEGTTVAALPSPSPGWRTELEIHAPTGWEESDDGSLRRRTYRSEVQPCCSSSRRCSLLGVPIADTHDDLTSRDVYETSDIESLTRELSDSDILDMLTLRDLDMTLDTRDFDESEIVEELYRRRRGCMKRHTRPDGTKFYLNDGCK</sequence>
<evidence type="ECO:0000313" key="2">
    <source>
        <dbReference type="EMBL" id="KAF6759602.1"/>
    </source>
</evidence>
<feature type="region of interest" description="Disordered" evidence="1">
    <location>
        <begin position="101"/>
        <end position="125"/>
    </location>
</feature>
<evidence type="ECO:0000313" key="3">
    <source>
        <dbReference type="Proteomes" id="UP000521943"/>
    </source>
</evidence>
<feature type="region of interest" description="Disordered" evidence="1">
    <location>
        <begin position="272"/>
        <end position="300"/>
    </location>
</feature>
<organism evidence="2 3">
    <name type="scientific">Ephemerocybe angulata</name>
    <dbReference type="NCBI Taxonomy" id="980116"/>
    <lineage>
        <taxon>Eukaryota</taxon>
        <taxon>Fungi</taxon>
        <taxon>Dikarya</taxon>
        <taxon>Basidiomycota</taxon>
        <taxon>Agaricomycotina</taxon>
        <taxon>Agaricomycetes</taxon>
        <taxon>Agaricomycetidae</taxon>
        <taxon>Agaricales</taxon>
        <taxon>Agaricineae</taxon>
        <taxon>Psathyrellaceae</taxon>
        <taxon>Ephemerocybe</taxon>
    </lineage>
</organism>
<dbReference type="Proteomes" id="UP000521943">
    <property type="component" value="Unassembled WGS sequence"/>
</dbReference>
<dbReference type="EMBL" id="JACGCI010000015">
    <property type="protein sequence ID" value="KAF6759602.1"/>
    <property type="molecule type" value="Genomic_DNA"/>
</dbReference>
<evidence type="ECO:0000256" key="1">
    <source>
        <dbReference type="SAM" id="MobiDB-lite"/>
    </source>
</evidence>
<comment type="caution">
    <text evidence="2">The sequence shown here is derived from an EMBL/GenBank/DDBJ whole genome shotgun (WGS) entry which is preliminary data.</text>
</comment>
<keyword evidence="3" id="KW-1185">Reference proteome</keyword>
<gene>
    <name evidence="2" type="ORF">DFP72DRAFT_1043214</name>
</gene>
<accession>A0A8H6MD25</accession>
<name>A0A8H6MD25_9AGAR</name>
<proteinExistence type="predicted"/>
<dbReference type="AlphaFoldDB" id="A0A8H6MD25"/>
<reference evidence="2 3" key="1">
    <citation type="submission" date="2020-07" db="EMBL/GenBank/DDBJ databases">
        <title>Comparative genomics of pyrophilous fungi reveals a link between fire events and developmental genes.</title>
        <authorList>
            <consortium name="DOE Joint Genome Institute"/>
            <person name="Steindorff A.S."/>
            <person name="Carver A."/>
            <person name="Calhoun S."/>
            <person name="Stillman K."/>
            <person name="Liu H."/>
            <person name="Lipzen A."/>
            <person name="Pangilinan J."/>
            <person name="Labutti K."/>
            <person name="Bruns T.D."/>
            <person name="Grigoriev I.V."/>
        </authorList>
    </citation>
    <scope>NUCLEOTIDE SEQUENCE [LARGE SCALE GENOMIC DNA]</scope>
    <source>
        <strain evidence="2 3">CBS 144469</strain>
    </source>
</reference>
<protein>
    <submittedName>
        <fullName evidence="2">Uncharacterized protein</fullName>
    </submittedName>
</protein>